<organism evidence="1 2">
    <name type="scientific">Cladophialophora psammophila CBS 110553</name>
    <dbReference type="NCBI Taxonomy" id="1182543"/>
    <lineage>
        <taxon>Eukaryota</taxon>
        <taxon>Fungi</taxon>
        <taxon>Dikarya</taxon>
        <taxon>Ascomycota</taxon>
        <taxon>Pezizomycotina</taxon>
        <taxon>Eurotiomycetes</taxon>
        <taxon>Chaetothyriomycetidae</taxon>
        <taxon>Chaetothyriales</taxon>
        <taxon>Herpotrichiellaceae</taxon>
        <taxon>Cladophialophora</taxon>
    </lineage>
</organism>
<name>W9VZV6_9EURO</name>
<accession>W9VZV6</accession>
<reference evidence="1 2" key="1">
    <citation type="submission" date="2013-03" db="EMBL/GenBank/DDBJ databases">
        <title>The Genome Sequence of Cladophialophora psammophila CBS 110553.</title>
        <authorList>
            <consortium name="The Broad Institute Genomics Platform"/>
            <person name="Cuomo C."/>
            <person name="de Hoog S."/>
            <person name="Gorbushina A."/>
            <person name="Walker B."/>
            <person name="Young S.K."/>
            <person name="Zeng Q."/>
            <person name="Gargeya S."/>
            <person name="Fitzgerald M."/>
            <person name="Haas B."/>
            <person name="Abouelleil A."/>
            <person name="Allen A.W."/>
            <person name="Alvarado L."/>
            <person name="Arachchi H.M."/>
            <person name="Berlin A.M."/>
            <person name="Chapman S.B."/>
            <person name="Gainer-Dewar J."/>
            <person name="Goldberg J."/>
            <person name="Griggs A."/>
            <person name="Gujja S."/>
            <person name="Hansen M."/>
            <person name="Howarth C."/>
            <person name="Imamovic A."/>
            <person name="Ireland A."/>
            <person name="Larimer J."/>
            <person name="McCowan C."/>
            <person name="Murphy C."/>
            <person name="Pearson M."/>
            <person name="Poon T.W."/>
            <person name="Priest M."/>
            <person name="Roberts A."/>
            <person name="Saif S."/>
            <person name="Shea T."/>
            <person name="Sisk P."/>
            <person name="Sykes S."/>
            <person name="Wortman J."/>
            <person name="Nusbaum C."/>
            <person name="Birren B."/>
        </authorList>
    </citation>
    <scope>NUCLEOTIDE SEQUENCE [LARGE SCALE GENOMIC DNA]</scope>
    <source>
        <strain evidence="1 2">CBS 110553</strain>
    </source>
</reference>
<protein>
    <submittedName>
        <fullName evidence="1">Uncharacterized protein</fullName>
    </submittedName>
</protein>
<dbReference type="AlphaFoldDB" id="W9VZV6"/>
<evidence type="ECO:0000313" key="1">
    <source>
        <dbReference type="EMBL" id="EXJ57796.1"/>
    </source>
</evidence>
<sequence>MEDGDEIPVNENQRLEEVSGDYRVPDTAQDMVHTGEQDPAQSQMLTWIMINLRQMFISCGTRGYAN</sequence>
<dbReference type="Proteomes" id="UP000019471">
    <property type="component" value="Unassembled WGS sequence"/>
</dbReference>
<evidence type="ECO:0000313" key="2">
    <source>
        <dbReference type="Proteomes" id="UP000019471"/>
    </source>
</evidence>
<keyword evidence="2" id="KW-1185">Reference proteome</keyword>
<dbReference type="GeneID" id="19197040"/>
<proteinExistence type="predicted"/>
<comment type="caution">
    <text evidence="1">The sequence shown here is derived from an EMBL/GenBank/DDBJ whole genome shotgun (WGS) entry which is preliminary data.</text>
</comment>
<dbReference type="HOGENOM" id="CLU_2831009_0_0_1"/>
<dbReference type="EMBL" id="AMGX01000033">
    <property type="protein sequence ID" value="EXJ57796.1"/>
    <property type="molecule type" value="Genomic_DNA"/>
</dbReference>
<dbReference type="RefSeq" id="XP_007751113.1">
    <property type="nucleotide sequence ID" value="XM_007752923.1"/>
</dbReference>
<gene>
    <name evidence="1" type="ORF">A1O5_12354</name>
</gene>